<protein>
    <submittedName>
        <fullName evidence="6">Uncharacterized protein</fullName>
    </submittedName>
</protein>
<dbReference type="Proteomes" id="UP000229342">
    <property type="component" value="Unassembled WGS sequence"/>
</dbReference>
<evidence type="ECO:0000313" key="6">
    <source>
        <dbReference type="EMBL" id="PIQ68336.1"/>
    </source>
</evidence>
<dbReference type="InterPro" id="IPR020568">
    <property type="entry name" value="Ribosomal_Su5_D2-typ_SF"/>
</dbReference>
<dbReference type="GO" id="GO:0008033">
    <property type="term" value="P:tRNA processing"/>
    <property type="evidence" value="ECO:0007669"/>
    <property type="project" value="UniProtKB-KW"/>
</dbReference>
<keyword evidence="1" id="KW-0819">tRNA processing</keyword>
<dbReference type="Gene3D" id="3.30.230.10">
    <property type="match status" value="1"/>
</dbReference>
<gene>
    <name evidence="6" type="ORF">COV91_04750</name>
</gene>
<keyword evidence="3" id="KW-0255">Endonuclease</keyword>
<evidence type="ECO:0000313" key="7">
    <source>
        <dbReference type="Proteomes" id="UP000229342"/>
    </source>
</evidence>
<evidence type="ECO:0000256" key="4">
    <source>
        <dbReference type="ARBA" id="ARBA00022801"/>
    </source>
</evidence>
<organism evidence="6 7">
    <name type="scientific">Candidatus Taylorbacteria bacterium CG11_big_fil_rev_8_21_14_0_20_46_11</name>
    <dbReference type="NCBI Taxonomy" id="1975025"/>
    <lineage>
        <taxon>Bacteria</taxon>
        <taxon>Candidatus Tayloriibacteriota</taxon>
    </lineage>
</organism>
<accession>A0A2H0KAR4</accession>
<reference evidence="6 7" key="1">
    <citation type="submission" date="2017-09" db="EMBL/GenBank/DDBJ databases">
        <title>Depth-based differentiation of microbial function through sediment-hosted aquifers and enrichment of novel symbionts in the deep terrestrial subsurface.</title>
        <authorList>
            <person name="Probst A.J."/>
            <person name="Ladd B."/>
            <person name="Jarett J.K."/>
            <person name="Geller-Mcgrath D.E."/>
            <person name="Sieber C.M."/>
            <person name="Emerson J.B."/>
            <person name="Anantharaman K."/>
            <person name="Thomas B.C."/>
            <person name="Malmstrom R."/>
            <person name="Stieglmeier M."/>
            <person name="Klingl A."/>
            <person name="Woyke T."/>
            <person name="Ryan C.M."/>
            <person name="Banfield J.F."/>
        </authorList>
    </citation>
    <scope>NUCLEOTIDE SEQUENCE [LARGE SCALE GENOMIC DNA]</scope>
    <source>
        <strain evidence="6">CG11_big_fil_rev_8_21_14_0_20_46_11</strain>
    </source>
</reference>
<dbReference type="InterPro" id="IPR000100">
    <property type="entry name" value="RNase_P"/>
</dbReference>
<keyword evidence="5" id="KW-0694">RNA-binding</keyword>
<dbReference type="EMBL" id="PCVG01000061">
    <property type="protein sequence ID" value="PIQ68336.1"/>
    <property type="molecule type" value="Genomic_DNA"/>
</dbReference>
<dbReference type="InterPro" id="IPR014721">
    <property type="entry name" value="Ribsml_uS5_D2-typ_fold_subgr"/>
</dbReference>
<dbReference type="AlphaFoldDB" id="A0A2H0KAR4"/>
<evidence type="ECO:0000256" key="3">
    <source>
        <dbReference type="ARBA" id="ARBA00022759"/>
    </source>
</evidence>
<dbReference type="GO" id="GO:0000049">
    <property type="term" value="F:tRNA binding"/>
    <property type="evidence" value="ECO:0007669"/>
    <property type="project" value="InterPro"/>
</dbReference>
<dbReference type="Pfam" id="PF00825">
    <property type="entry name" value="Ribonuclease_P"/>
    <property type="match status" value="1"/>
</dbReference>
<keyword evidence="2" id="KW-0540">Nuclease</keyword>
<keyword evidence="4" id="KW-0378">Hydrolase</keyword>
<proteinExistence type="predicted"/>
<dbReference type="SUPFAM" id="SSF54211">
    <property type="entry name" value="Ribosomal protein S5 domain 2-like"/>
    <property type="match status" value="1"/>
</dbReference>
<evidence type="ECO:0000256" key="2">
    <source>
        <dbReference type="ARBA" id="ARBA00022722"/>
    </source>
</evidence>
<evidence type="ECO:0000256" key="5">
    <source>
        <dbReference type="ARBA" id="ARBA00022884"/>
    </source>
</evidence>
<comment type="caution">
    <text evidence="6">The sequence shown here is derived from an EMBL/GenBank/DDBJ whole genome shotgun (WGS) entry which is preliminary data.</text>
</comment>
<evidence type="ECO:0000256" key="1">
    <source>
        <dbReference type="ARBA" id="ARBA00022694"/>
    </source>
</evidence>
<name>A0A2H0KAR4_9BACT</name>
<sequence length="110" mass="12392">MLPKKKRLHSEDFIGFKGSRTVHTPHFIFRWKKGETSTRIVAIVATSVAKQAVERNKLRRRVYEATATSTEVLPQVSLLSITAKKGASGISFLELTKEIHSGFIEIRAQK</sequence>
<dbReference type="GO" id="GO:0004526">
    <property type="term" value="F:ribonuclease P activity"/>
    <property type="evidence" value="ECO:0007669"/>
    <property type="project" value="InterPro"/>
</dbReference>